<dbReference type="Proteomes" id="UP001558613">
    <property type="component" value="Unassembled WGS sequence"/>
</dbReference>
<name>A0ABR3MSN3_9TELE</name>
<dbReference type="Gene3D" id="3.10.100.10">
    <property type="entry name" value="Mannose-Binding Protein A, subunit A"/>
    <property type="match status" value="1"/>
</dbReference>
<feature type="region of interest" description="Disordered" evidence="1">
    <location>
        <begin position="25"/>
        <end position="46"/>
    </location>
</feature>
<dbReference type="CDD" id="cd00037">
    <property type="entry name" value="CLECT"/>
    <property type="match status" value="1"/>
</dbReference>
<keyword evidence="4" id="KW-1185">Reference proteome</keyword>
<dbReference type="PANTHER" id="PTHR22803">
    <property type="entry name" value="MANNOSE, PHOSPHOLIPASE, LECTIN RECEPTOR RELATED"/>
    <property type="match status" value="1"/>
</dbReference>
<dbReference type="EMBL" id="JAYMGO010000009">
    <property type="protein sequence ID" value="KAL1267629.1"/>
    <property type="molecule type" value="Genomic_DNA"/>
</dbReference>
<evidence type="ECO:0000259" key="2">
    <source>
        <dbReference type="PROSITE" id="PS50041"/>
    </source>
</evidence>
<dbReference type="Pfam" id="PF00059">
    <property type="entry name" value="Lectin_C"/>
    <property type="match status" value="1"/>
</dbReference>
<feature type="compositionally biased region" description="Polar residues" evidence="1">
    <location>
        <begin position="8"/>
        <end position="17"/>
    </location>
</feature>
<dbReference type="PROSITE" id="PS50041">
    <property type="entry name" value="C_TYPE_LECTIN_2"/>
    <property type="match status" value="1"/>
</dbReference>
<dbReference type="InterPro" id="IPR016187">
    <property type="entry name" value="CTDL_fold"/>
</dbReference>
<dbReference type="InterPro" id="IPR001304">
    <property type="entry name" value="C-type_lectin-like"/>
</dbReference>
<organism evidence="3 4">
    <name type="scientific">Cirrhinus molitorella</name>
    <name type="common">mud carp</name>
    <dbReference type="NCBI Taxonomy" id="172907"/>
    <lineage>
        <taxon>Eukaryota</taxon>
        <taxon>Metazoa</taxon>
        <taxon>Chordata</taxon>
        <taxon>Craniata</taxon>
        <taxon>Vertebrata</taxon>
        <taxon>Euteleostomi</taxon>
        <taxon>Actinopterygii</taxon>
        <taxon>Neopterygii</taxon>
        <taxon>Teleostei</taxon>
        <taxon>Ostariophysi</taxon>
        <taxon>Cypriniformes</taxon>
        <taxon>Cyprinidae</taxon>
        <taxon>Labeoninae</taxon>
        <taxon>Labeonini</taxon>
        <taxon>Cirrhinus</taxon>
    </lineage>
</organism>
<feature type="region of interest" description="Disordered" evidence="1">
    <location>
        <begin position="1"/>
        <end position="20"/>
    </location>
</feature>
<reference evidence="3 4" key="1">
    <citation type="submission" date="2023-09" db="EMBL/GenBank/DDBJ databases">
        <authorList>
            <person name="Wang M."/>
        </authorList>
    </citation>
    <scope>NUCLEOTIDE SEQUENCE [LARGE SCALE GENOMIC DNA]</scope>
    <source>
        <strain evidence="3">GT-2023</strain>
        <tissue evidence="3">Liver</tissue>
    </source>
</reference>
<sequence>MAGVPANPSLTPSSENTAAEVKWKTDSAMENNALGMPITERNTGEESIQTNKINTAANNSLEIFDKMRKLLLLVLTITASVAFASPPVQDENPPDQVVKVPVVEKEPTVEHTEEEAGPLMDEAVADSRMVEPDSVPEETQVMLEESVLEADYLAEEAEQELEPEISAIQTNRNDVSVEESEVELESETNEKETNADIQMEPGRGSRRTRIGWGSCRGVVLQGKCYQYHRINVDAHRAEYICQSTCHNGHLASVTSSYILGELGRLMDQNGGRTRAWLGGRRLIGTKIFKWLDGSWWSYNGWAKGEPNNLFGIENCVETWYDLHFNDVRCSRLKPFICSCPL</sequence>
<proteinExistence type="predicted"/>
<feature type="domain" description="C-type lectin" evidence="2">
    <location>
        <begin position="220"/>
        <end position="338"/>
    </location>
</feature>
<dbReference type="SMART" id="SM00034">
    <property type="entry name" value="CLECT"/>
    <property type="match status" value="1"/>
</dbReference>
<evidence type="ECO:0000256" key="1">
    <source>
        <dbReference type="SAM" id="MobiDB-lite"/>
    </source>
</evidence>
<protein>
    <recommendedName>
        <fullName evidence="2">C-type lectin domain-containing protein</fullName>
    </recommendedName>
</protein>
<gene>
    <name evidence="3" type="ORF">QQF64_032992</name>
</gene>
<comment type="caution">
    <text evidence="3">The sequence shown here is derived from an EMBL/GenBank/DDBJ whole genome shotgun (WGS) entry which is preliminary data.</text>
</comment>
<dbReference type="SUPFAM" id="SSF56436">
    <property type="entry name" value="C-type lectin-like"/>
    <property type="match status" value="1"/>
</dbReference>
<dbReference type="InterPro" id="IPR016186">
    <property type="entry name" value="C-type_lectin-like/link_sf"/>
</dbReference>
<dbReference type="InterPro" id="IPR050111">
    <property type="entry name" value="C-type_lectin/snaclec_domain"/>
</dbReference>
<evidence type="ECO:0000313" key="3">
    <source>
        <dbReference type="EMBL" id="KAL1267629.1"/>
    </source>
</evidence>
<accession>A0ABR3MSN3</accession>
<evidence type="ECO:0000313" key="4">
    <source>
        <dbReference type="Proteomes" id="UP001558613"/>
    </source>
</evidence>